<organism evidence="2 3">
    <name type="scientific">Kryptolebias marmoratus</name>
    <name type="common">Mangrove killifish</name>
    <name type="synonym">Rivulus marmoratus</name>
    <dbReference type="NCBI Taxonomy" id="37003"/>
    <lineage>
        <taxon>Eukaryota</taxon>
        <taxon>Metazoa</taxon>
        <taxon>Chordata</taxon>
        <taxon>Craniata</taxon>
        <taxon>Vertebrata</taxon>
        <taxon>Euteleostomi</taxon>
        <taxon>Actinopterygii</taxon>
        <taxon>Neopterygii</taxon>
        <taxon>Teleostei</taxon>
        <taxon>Neoteleostei</taxon>
        <taxon>Acanthomorphata</taxon>
        <taxon>Ovalentaria</taxon>
        <taxon>Atherinomorphae</taxon>
        <taxon>Cyprinodontiformes</taxon>
        <taxon>Rivulidae</taxon>
        <taxon>Kryptolebias</taxon>
    </lineage>
</organism>
<feature type="compositionally biased region" description="Basic and acidic residues" evidence="1">
    <location>
        <begin position="457"/>
        <end position="479"/>
    </location>
</feature>
<dbReference type="OMA" id="AKSHEQH"/>
<feature type="compositionally biased region" description="Basic and acidic residues" evidence="1">
    <location>
        <begin position="387"/>
        <end position="412"/>
    </location>
</feature>
<dbReference type="InterPro" id="IPR031650">
    <property type="entry name" value="CCDC73"/>
</dbReference>
<feature type="compositionally biased region" description="Low complexity" evidence="1">
    <location>
        <begin position="583"/>
        <end position="594"/>
    </location>
</feature>
<dbReference type="PANTHER" id="PTHR28660">
    <property type="entry name" value="COILED-COIL DOMAIN-CONTAINING PROTEIN 73"/>
    <property type="match status" value="1"/>
</dbReference>
<feature type="compositionally biased region" description="Polar residues" evidence="1">
    <location>
        <begin position="284"/>
        <end position="294"/>
    </location>
</feature>
<feature type="compositionally biased region" description="Polar residues" evidence="1">
    <location>
        <begin position="424"/>
        <end position="438"/>
    </location>
</feature>
<feature type="compositionally biased region" description="Basic and acidic residues" evidence="1">
    <location>
        <begin position="195"/>
        <end position="210"/>
    </location>
</feature>
<evidence type="ECO:0000313" key="2">
    <source>
        <dbReference type="Ensembl" id="ENSKMAP00000010195.1"/>
    </source>
</evidence>
<feature type="compositionally biased region" description="Polar residues" evidence="1">
    <location>
        <begin position="511"/>
        <end position="523"/>
    </location>
</feature>
<dbReference type="Proteomes" id="UP000264800">
    <property type="component" value="Unplaced"/>
</dbReference>
<evidence type="ECO:0000256" key="1">
    <source>
        <dbReference type="SAM" id="MobiDB-lite"/>
    </source>
</evidence>
<dbReference type="GeneTree" id="ENSGT01120000272300"/>
<feature type="compositionally biased region" description="Basic and acidic residues" evidence="1">
    <location>
        <begin position="252"/>
        <end position="277"/>
    </location>
</feature>
<accession>A0A3Q3A323</accession>
<sequence length="745" mass="82277">MKINTKLTSANQRQEGTIVSLKKELDEVSKKLVQEKMKSVVKETTHIPAGREQRFQELQQKLKMESEMNKKLRGEIVAERVEKQELMMSLQQNQQLLLSQTQTVRRLEQELQTRGQMFQSLKREHEVMREKSKAMEDELVQLKEIHVASRTSWNREKAEFLDRLECERRRLRAAAEACEDLREKAGELSAQAASEMRHAAERENKEDTHSLRVPTGHVSFMVEDSRCQETLDDRTSSSEPPDPDGLQDPESSETKTSDPLQDSDHHQQPQIIKHDPSCPDTFTRRSNNLSSLPDNSGAEPEMEILSDLIVSDESLQRASNPERGSPDESADLELQEEKKSSQEDVKDGGHAPEKCTPTEQTADGIDVLRNTEGSAKATGETSNPATEIRDKGEGEVTDGVKEKEQTAERTTETPETQIAALTAADTTGTSLTLQVNDFTDTDPPRTDCEPSNSSENLRQKVTEGHINKYEIDRKEHEVCDVTGEDSEPTNNQSAPDPELLKRASQTKEGEATQTQTETDNPNIKTADERFDAGVSEESVSESQEVQESVQPRSVVAADDEGDASKRRESKNDTCESARVSETSGSNGAMAAGNAQTDGGVTESEADVKLLSHKNADSSETGSSARHQQLKPMKPGSSGSPLISRKTSGSSFEPGGRANADFSILTQGTHDSGPNTMGRPFNLTATSIKSKQNKVPLVMTGASGVSGAAAYLTSRRQEEVKEETCRGTVLGYEVERRSQRGCRFRF</sequence>
<feature type="compositionally biased region" description="Basic and acidic residues" evidence="1">
    <location>
        <begin position="605"/>
        <end position="616"/>
    </location>
</feature>
<dbReference type="AlphaFoldDB" id="A0A3Q3A323"/>
<feature type="compositionally biased region" description="Low complexity" evidence="1">
    <location>
        <begin position="535"/>
        <end position="555"/>
    </location>
</feature>
<reference evidence="2" key="1">
    <citation type="submission" date="2025-08" db="UniProtKB">
        <authorList>
            <consortium name="Ensembl"/>
        </authorList>
    </citation>
    <scope>IDENTIFICATION</scope>
</reference>
<dbReference type="Pfam" id="PF15818">
    <property type="entry name" value="CCDC73"/>
    <property type="match status" value="1"/>
</dbReference>
<feature type="compositionally biased region" description="Acidic residues" evidence="1">
    <location>
        <begin position="241"/>
        <end position="251"/>
    </location>
</feature>
<name>A0A3Q3A323_KRYMA</name>
<dbReference type="PANTHER" id="PTHR28660:SF1">
    <property type="entry name" value="COILED-COIL DOMAIN-CONTAINING PROTEIN 73"/>
    <property type="match status" value="1"/>
</dbReference>
<protein>
    <submittedName>
        <fullName evidence="2">Uncharacterized protein</fullName>
    </submittedName>
</protein>
<feature type="compositionally biased region" description="Basic and acidic residues" evidence="1">
    <location>
        <begin position="498"/>
        <end position="510"/>
    </location>
</feature>
<proteinExistence type="predicted"/>
<dbReference type="Ensembl" id="ENSKMAT00000010357.1">
    <property type="protein sequence ID" value="ENSKMAP00000010195.1"/>
    <property type="gene ID" value="ENSKMAG00000007668.1"/>
</dbReference>
<dbReference type="STRING" id="37003.ENSKMAP00000010195"/>
<keyword evidence="3" id="KW-1185">Reference proteome</keyword>
<reference evidence="2" key="2">
    <citation type="submission" date="2025-09" db="UniProtKB">
        <authorList>
            <consortium name="Ensembl"/>
        </authorList>
    </citation>
    <scope>IDENTIFICATION</scope>
</reference>
<feature type="compositionally biased region" description="Polar residues" evidence="1">
    <location>
        <begin position="636"/>
        <end position="650"/>
    </location>
</feature>
<feature type="compositionally biased region" description="Basic and acidic residues" evidence="1">
    <location>
        <begin position="335"/>
        <end position="353"/>
    </location>
</feature>
<feature type="region of interest" description="Disordered" evidence="1">
    <location>
        <begin position="189"/>
        <end position="659"/>
    </location>
</feature>
<feature type="compositionally biased region" description="Basic and acidic residues" evidence="1">
    <location>
        <begin position="562"/>
        <end position="575"/>
    </location>
</feature>
<feature type="compositionally biased region" description="Basic and acidic residues" evidence="1">
    <location>
        <begin position="223"/>
        <end position="236"/>
    </location>
</feature>
<evidence type="ECO:0000313" key="3">
    <source>
        <dbReference type="Proteomes" id="UP000264800"/>
    </source>
</evidence>
<feature type="compositionally biased region" description="Polar residues" evidence="1">
    <location>
        <begin position="617"/>
        <end position="626"/>
    </location>
</feature>